<gene>
    <name evidence="2" type="ORF">Amac_046850</name>
</gene>
<dbReference type="PANTHER" id="PTHR47396">
    <property type="entry name" value="TYPE I RESTRICTION ENZYME ECOKI R PROTEIN"/>
    <property type="match status" value="1"/>
</dbReference>
<dbReference type="GO" id="GO:0016787">
    <property type="term" value="F:hydrolase activity"/>
    <property type="evidence" value="ECO:0007669"/>
    <property type="project" value="InterPro"/>
</dbReference>
<dbReference type="Pfam" id="PF01844">
    <property type="entry name" value="HNH"/>
    <property type="match status" value="1"/>
</dbReference>
<dbReference type="InterPro" id="IPR027417">
    <property type="entry name" value="P-loop_NTPase"/>
</dbReference>
<dbReference type="SUPFAM" id="SSF52540">
    <property type="entry name" value="P-loop containing nucleoside triphosphate hydrolases"/>
    <property type="match status" value="1"/>
</dbReference>
<dbReference type="Proteomes" id="UP000331127">
    <property type="component" value="Unassembled WGS sequence"/>
</dbReference>
<sequence length="682" mass="74914">MVELDPRRFFSDTQRRILYLQAEGLCQRCGADLDMGWHADHRIPWADGGPTTIENGQALCSACNLAKGQTMAYVDSFSPRPFQGAVSEAVIDGIRTGSRDVTIVLASPGSGKTLAYQALATRLIREGLIDVMAVFVPRIALAQQCETGWMHRSSAPGSVAGLAGMCLLFNPARRFGMIRHRTNESPLTNPSEHGSGFVATYSALAINESIFLEWARKYRGRFLLVADEAQFCGAARNQNEDDNGGTKAGALVTLMHQHARHTLLLTGTAYRADNQPLILAEYEEPNAQGRRPLITHAAATYPDGIAEGYLRTFEMKLVNAAVKRHTVGDPSKRMAGEQTLLYNLSDDAEDLAEVLKEPKVWQPLTDHVVAAVKDKQKFHPAYRGLISCMGQPEARAVMRYLKDQYPELKVGLAVSADGAAAAQALQEFRSRPMDILVTVRMAFIGYDCPQITVVGMLTHYRDAGHLMQLAGRGLRVWDKMPAREQSCRIIAPDDPRMQQFLDVLRNEREDGLRQIKEQEERVRDAPDQQQPLSYIASAEATTVRAASNDVDIEADDLVLIEYAKIAVDSGEDATKLKKILDLLAVKALERPDTTTSPRTEPEVTATVHVPKTEKQQIEELKSQAAAAVTKHLYKLGFPPGCDGYAEVAMKVTATVNTAAGIKAAEIRTVAQAEARLRAALKL</sequence>
<dbReference type="GO" id="GO:0005524">
    <property type="term" value="F:ATP binding"/>
    <property type="evidence" value="ECO:0007669"/>
    <property type="project" value="InterPro"/>
</dbReference>
<organism evidence="2 3">
    <name type="scientific">Acrocarpospora macrocephala</name>
    <dbReference type="NCBI Taxonomy" id="150177"/>
    <lineage>
        <taxon>Bacteria</taxon>
        <taxon>Bacillati</taxon>
        <taxon>Actinomycetota</taxon>
        <taxon>Actinomycetes</taxon>
        <taxon>Streptosporangiales</taxon>
        <taxon>Streptosporangiaceae</taxon>
        <taxon>Acrocarpospora</taxon>
    </lineage>
</organism>
<dbReference type="InterPro" id="IPR003615">
    <property type="entry name" value="HNH_nuc"/>
</dbReference>
<dbReference type="OrthoDB" id="3432470at2"/>
<reference evidence="2 3" key="1">
    <citation type="submission" date="2019-10" db="EMBL/GenBank/DDBJ databases">
        <title>Whole genome shotgun sequence of Acrocarpospora macrocephala NBRC 16266.</title>
        <authorList>
            <person name="Ichikawa N."/>
            <person name="Kimura A."/>
            <person name="Kitahashi Y."/>
            <person name="Komaki H."/>
            <person name="Oguchi A."/>
        </authorList>
    </citation>
    <scope>NUCLEOTIDE SEQUENCE [LARGE SCALE GENOMIC DNA]</scope>
    <source>
        <strain evidence="2 3">NBRC 16266</strain>
    </source>
</reference>
<dbReference type="GO" id="GO:0008270">
    <property type="term" value="F:zinc ion binding"/>
    <property type="evidence" value="ECO:0007669"/>
    <property type="project" value="InterPro"/>
</dbReference>
<comment type="caution">
    <text evidence="2">The sequence shown here is derived from an EMBL/GenBank/DDBJ whole genome shotgun (WGS) entry which is preliminary data.</text>
</comment>
<dbReference type="Pfam" id="PF04851">
    <property type="entry name" value="ResIII"/>
    <property type="match status" value="1"/>
</dbReference>
<dbReference type="InterPro" id="IPR002711">
    <property type="entry name" value="HNH"/>
</dbReference>
<evidence type="ECO:0000313" key="2">
    <source>
        <dbReference type="EMBL" id="GES11088.1"/>
    </source>
</evidence>
<dbReference type="AlphaFoldDB" id="A0A5M3WYE5"/>
<dbReference type="InterPro" id="IPR050742">
    <property type="entry name" value="Helicase_Restrict-Modif_Enz"/>
</dbReference>
<keyword evidence="3" id="KW-1185">Reference proteome</keyword>
<proteinExistence type="predicted"/>
<dbReference type="InterPro" id="IPR006935">
    <property type="entry name" value="Helicase/UvrB_N"/>
</dbReference>
<accession>A0A5M3WYE5</accession>
<dbReference type="EMBL" id="BLAE01000026">
    <property type="protein sequence ID" value="GES11088.1"/>
    <property type="molecule type" value="Genomic_DNA"/>
</dbReference>
<protein>
    <recommendedName>
        <fullName evidence="1">HNH nuclease domain-containing protein</fullName>
    </recommendedName>
</protein>
<feature type="domain" description="HNH nuclease" evidence="1">
    <location>
        <begin position="13"/>
        <end position="65"/>
    </location>
</feature>
<dbReference type="GO" id="GO:0004519">
    <property type="term" value="F:endonuclease activity"/>
    <property type="evidence" value="ECO:0007669"/>
    <property type="project" value="InterPro"/>
</dbReference>
<dbReference type="CDD" id="cd00085">
    <property type="entry name" value="HNHc"/>
    <property type="match status" value="1"/>
</dbReference>
<name>A0A5M3WYE5_9ACTN</name>
<dbReference type="GO" id="GO:0003677">
    <property type="term" value="F:DNA binding"/>
    <property type="evidence" value="ECO:0007669"/>
    <property type="project" value="InterPro"/>
</dbReference>
<dbReference type="Gene3D" id="1.10.30.50">
    <property type="match status" value="1"/>
</dbReference>
<evidence type="ECO:0000313" key="3">
    <source>
        <dbReference type="Proteomes" id="UP000331127"/>
    </source>
</evidence>
<evidence type="ECO:0000259" key="1">
    <source>
        <dbReference type="SMART" id="SM00507"/>
    </source>
</evidence>
<dbReference type="PANTHER" id="PTHR47396:SF1">
    <property type="entry name" value="ATP-DEPENDENT HELICASE IRC3-RELATED"/>
    <property type="match status" value="1"/>
</dbReference>
<dbReference type="SMART" id="SM00507">
    <property type="entry name" value="HNHc"/>
    <property type="match status" value="1"/>
</dbReference>
<dbReference type="Gene3D" id="3.40.50.300">
    <property type="entry name" value="P-loop containing nucleotide triphosphate hydrolases"/>
    <property type="match status" value="2"/>
</dbReference>
<dbReference type="GO" id="GO:0005829">
    <property type="term" value="C:cytosol"/>
    <property type="evidence" value="ECO:0007669"/>
    <property type="project" value="TreeGrafter"/>
</dbReference>